<protein>
    <submittedName>
        <fullName evidence="1">Serine/threonine-protein kinase</fullName>
    </submittedName>
</protein>
<dbReference type="KEGG" id="amin:AUMI_115460"/>
<keyword evidence="1" id="KW-0808">Transferase</keyword>
<dbReference type="EMBL" id="AP017457">
    <property type="protein sequence ID" value="BAV00089.1"/>
    <property type="molecule type" value="Genomic_DNA"/>
</dbReference>
<evidence type="ECO:0000313" key="2">
    <source>
        <dbReference type="Proteomes" id="UP000243847"/>
    </source>
</evidence>
<sequence length="45" mass="5379">MVKNNRTNEEDLREAAKENARIAKQEMAEQQVREAEEEQREGQKY</sequence>
<reference evidence="1 2" key="1">
    <citation type="journal article" date="2016" name="Genome Announc.">
        <title>Complete Genome Sequence of Aurantimicrobium minutum Type Strain KNCT, a Planktonic Ultramicrobacterium Isolated from River Water.</title>
        <authorList>
            <person name="Nakai R."/>
            <person name="Fujisawa T."/>
            <person name="Nakamura Y."/>
            <person name="Nishide H."/>
            <person name="Uchiyama I."/>
            <person name="Baba T."/>
            <person name="Toyoda A."/>
            <person name="Fujiyama A."/>
            <person name="Naganuma T."/>
            <person name="Niki H."/>
        </authorList>
    </citation>
    <scope>NUCLEOTIDE SEQUENCE [LARGE SCALE GENOMIC DNA]</scope>
    <source>
        <strain evidence="1 2">KNC</strain>
    </source>
</reference>
<accession>A0A173LZ24</accession>
<organism evidence="1 2">
    <name type="scientific">Aurantimicrobium minutum</name>
    <dbReference type="NCBI Taxonomy" id="708131"/>
    <lineage>
        <taxon>Bacteria</taxon>
        <taxon>Bacillati</taxon>
        <taxon>Actinomycetota</taxon>
        <taxon>Actinomycetes</taxon>
        <taxon>Micrococcales</taxon>
        <taxon>Microbacteriaceae</taxon>
        <taxon>Aurantimicrobium</taxon>
    </lineage>
</organism>
<proteinExistence type="predicted"/>
<dbReference type="Proteomes" id="UP000243847">
    <property type="component" value="Chromosome sequence1"/>
</dbReference>
<gene>
    <name evidence="1" type="ORF">AUMI_115460</name>
</gene>
<dbReference type="GO" id="GO:0016301">
    <property type="term" value="F:kinase activity"/>
    <property type="evidence" value="ECO:0007669"/>
    <property type="project" value="UniProtKB-KW"/>
</dbReference>
<dbReference type="GeneID" id="80452790"/>
<dbReference type="AlphaFoldDB" id="A0A173LZ24"/>
<name>A0A173LZ24_9MICO</name>
<keyword evidence="1" id="KW-0418">Kinase</keyword>
<dbReference type="RefSeq" id="WP_162784092.1">
    <property type="nucleotide sequence ID" value="NZ_AP017457.1"/>
</dbReference>
<evidence type="ECO:0000313" key="1">
    <source>
        <dbReference type="EMBL" id="BAV00089.1"/>
    </source>
</evidence>